<proteinExistence type="predicted"/>
<dbReference type="Proteomes" id="UP000239480">
    <property type="component" value="Unassembled WGS sequence"/>
</dbReference>
<evidence type="ECO:0000313" key="3">
    <source>
        <dbReference type="Proteomes" id="UP000239480"/>
    </source>
</evidence>
<feature type="chain" id="PRO_5015455306" description="Chalcone isomerase-like protein" evidence="1">
    <location>
        <begin position="25"/>
        <end position="164"/>
    </location>
</feature>
<name>A0A2T0RMX6_9RHOB</name>
<feature type="signal peptide" evidence="1">
    <location>
        <begin position="1"/>
        <end position="24"/>
    </location>
</feature>
<keyword evidence="3" id="KW-1185">Reference proteome</keyword>
<dbReference type="OrthoDB" id="8527419at2"/>
<evidence type="ECO:0008006" key="4">
    <source>
        <dbReference type="Google" id="ProtNLM"/>
    </source>
</evidence>
<organism evidence="2 3">
    <name type="scientific">Aliiruegeria haliotis</name>
    <dbReference type="NCBI Taxonomy" id="1280846"/>
    <lineage>
        <taxon>Bacteria</taxon>
        <taxon>Pseudomonadati</taxon>
        <taxon>Pseudomonadota</taxon>
        <taxon>Alphaproteobacteria</taxon>
        <taxon>Rhodobacterales</taxon>
        <taxon>Roseobacteraceae</taxon>
        <taxon>Aliiruegeria</taxon>
    </lineage>
</organism>
<dbReference type="RefSeq" id="WP_106205625.1">
    <property type="nucleotide sequence ID" value="NZ_PVTD01000006.1"/>
</dbReference>
<evidence type="ECO:0000256" key="1">
    <source>
        <dbReference type="SAM" id="SignalP"/>
    </source>
</evidence>
<sequence>MHRRILPALLLAASLLATPSPSLAAISGASERGSAVYRHFGLPIYEARLYTKGGAPLDWNEDFALELRYLRNFTAFDLVESTMRELDRTGGALPVRGQLETCFTDVRKGDRFLAVTNGPDRISFRLNGRQTCTLSHSGITYRFMSIFLGDNSRSQRFTRKLRGQ</sequence>
<dbReference type="AlphaFoldDB" id="A0A2T0RMX6"/>
<gene>
    <name evidence="2" type="ORF">CLV78_10684</name>
</gene>
<comment type="caution">
    <text evidence="2">The sequence shown here is derived from an EMBL/GenBank/DDBJ whole genome shotgun (WGS) entry which is preliminary data.</text>
</comment>
<accession>A0A2T0RMX6</accession>
<reference evidence="2 3" key="1">
    <citation type="submission" date="2018-03" db="EMBL/GenBank/DDBJ databases">
        <title>Genomic Encyclopedia of Archaeal and Bacterial Type Strains, Phase II (KMG-II): from individual species to whole genera.</title>
        <authorList>
            <person name="Goeker M."/>
        </authorList>
    </citation>
    <scope>NUCLEOTIDE SEQUENCE [LARGE SCALE GENOMIC DNA]</scope>
    <source>
        <strain evidence="2 3">DSM 29328</strain>
    </source>
</reference>
<keyword evidence="1" id="KW-0732">Signal</keyword>
<dbReference type="EMBL" id="PVTD01000006">
    <property type="protein sequence ID" value="PRY22544.1"/>
    <property type="molecule type" value="Genomic_DNA"/>
</dbReference>
<evidence type="ECO:0000313" key="2">
    <source>
        <dbReference type="EMBL" id="PRY22544.1"/>
    </source>
</evidence>
<protein>
    <recommendedName>
        <fullName evidence="4">Chalcone isomerase-like protein</fullName>
    </recommendedName>
</protein>